<dbReference type="FunFam" id="1.20.140.10:FF:000001">
    <property type="entry name" value="Acyl-CoA dehydrogenase"/>
    <property type="match status" value="1"/>
</dbReference>
<dbReference type="AlphaFoldDB" id="A0A381UPF4"/>
<dbReference type="InterPro" id="IPR013786">
    <property type="entry name" value="AcylCoA_DH/ox_N"/>
</dbReference>
<evidence type="ECO:0000259" key="6">
    <source>
        <dbReference type="Pfam" id="PF00441"/>
    </source>
</evidence>
<accession>A0A381UPF4</accession>
<dbReference type="SUPFAM" id="SSF47203">
    <property type="entry name" value="Acyl-CoA dehydrogenase C-terminal domain-like"/>
    <property type="match status" value="1"/>
</dbReference>
<dbReference type="InterPro" id="IPR006091">
    <property type="entry name" value="Acyl-CoA_Oxase/DH_mid-dom"/>
</dbReference>
<evidence type="ECO:0000256" key="2">
    <source>
        <dbReference type="ARBA" id="ARBA00009347"/>
    </source>
</evidence>
<keyword evidence="5" id="KW-0560">Oxidoreductase</keyword>
<keyword evidence="4" id="KW-0274">FAD</keyword>
<dbReference type="InterPro" id="IPR009075">
    <property type="entry name" value="AcylCo_DH/oxidase_C"/>
</dbReference>
<dbReference type="InterPro" id="IPR037069">
    <property type="entry name" value="AcylCoA_DH/ox_N_sf"/>
</dbReference>
<feature type="domain" description="Acyl-CoA dehydrogenase/oxidase N-terminal" evidence="8">
    <location>
        <begin position="11"/>
        <end position="126"/>
    </location>
</feature>
<evidence type="ECO:0000256" key="4">
    <source>
        <dbReference type="ARBA" id="ARBA00022827"/>
    </source>
</evidence>
<dbReference type="PIRSF" id="PIRSF016578">
    <property type="entry name" value="HsaA"/>
    <property type="match status" value="1"/>
</dbReference>
<evidence type="ECO:0000313" key="9">
    <source>
        <dbReference type="EMBL" id="SVA29864.1"/>
    </source>
</evidence>
<dbReference type="Gene3D" id="1.20.140.10">
    <property type="entry name" value="Butyryl-CoA Dehydrogenase, subunit A, domain 3"/>
    <property type="match status" value="1"/>
</dbReference>
<evidence type="ECO:0000256" key="1">
    <source>
        <dbReference type="ARBA" id="ARBA00001974"/>
    </source>
</evidence>
<evidence type="ECO:0000259" key="7">
    <source>
        <dbReference type="Pfam" id="PF02770"/>
    </source>
</evidence>
<dbReference type="Gene3D" id="1.10.540.10">
    <property type="entry name" value="Acyl-CoA dehydrogenase/oxidase, N-terminal domain"/>
    <property type="match status" value="1"/>
</dbReference>
<organism evidence="9">
    <name type="scientific">marine metagenome</name>
    <dbReference type="NCBI Taxonomy" id="408172"/>
    <lineage>
        <taxon>unclassified sequences</taxon>
        <taxon>metagenomes</taxon>
        <taxon>ecological metagenomes</taxon>
    </lineage>
</organism>
<comment type="similarity">
    <text evidence="2">Belongs to the acyl-CoA dehydrogenase family.</text>
</comment>
<dbReference type="Pfam" id="PF02770">
    <property type="entry name" value="Acyl-CoA_dh_M"/>
    <property type="match status" value="1"/>
</dbReference>
<gene>
    <name evidence="9" type="ORF">METZ01_LOCUS82718</name>
</gene>
<dbReference type="Gene3D" id="2.40.110.10">
    <property type="entry name" value="Butyryl-CoA Dehydrogenase, subunit A, domain 2"/>
    <property type="match status" value="1"/>
</dbReference>
<dbReference type="GO" id="GO:0003995">
    <property type="term" value="F:acyl-CoA dehydrogenase activity"/>
    <property type="evidence" value="ECO:0007669"/>
    <property type="project" value="InterPro"/>
</dbReference>
<evidence type="ECO:0000256" key="5">
    <source>
        <dbReference type="ARBA" id="ARBA00023002"/>
    </source>
</evidence>
<sequence>VEAGVDFDAPEEHAFLRDSIRQYFARELSENKIREMDRARRIPREIWKTIGELGWLGLSVPEEYGGTACDGRSDIVTGAVICEELSRQFPSLAMGWLLLSMTGRVFREFGSPEQKAEYLPRLARGEFIMAFGMTEPSGGTDILGLTTRASLDGNEWMLRGQKLYTTLADDADAILVLCRTDPIDQDKRAHGLSLILTPRQQKGVEVRRLELMGMRAGCTCEVFLDDARAPADAVVGERGRGWYTLLSSLDEERILAAAIYVGITAAALELTVQYAKDRGAFGRPIGTYQAIQHPLAEVATELEQIRLLTQKAAWLQSNGRECSSEAAMAKLAATESAVRATDRCMRVLGGYGLVEESPLERLFRDTRLGPFSPISNEMVKNFLGERLGLPRSY</sequence>
<proteinExistence type="inferred from homology"/>
<dbReference type="SUPFAM" id="SSF56645">
    <property type="entry name" value="Acyl-CoA dehydrogenase NM domain-like"/>
    <property type="match status" value="1"/>
</dbReference>
<comment type="cofactor">
    <cofactor evidence="1">
        <name>FAD</name>
        <dbReference type="ChEBI" id="CHEBI:57692"/>
    </cofactor>
</comment>
<feature type="non-terminal residue" evidence="9">
    <location>
        <position position="1"/>
    </location>
</feature>
<dbReference type="PANTHER" id="PTHR43884:SF37">
    <property type="entry name" value="ACYL-COA DEHYDROGENASE"/>
    <property type="match status" value="1"/>
</dbReference>
<dbReference type="EMBL" id="UINC01006824">
    <property type="protein sequence ID" value="SVA29864.1"/>
    <property type="molecule type" value="Genomic_DNA"/>
</dbReference>
<dbReference type="InterPro" id="IPR006089">
    <property type="entry name" value="Acyl-CoA_DH_CS"/>
</dbReference>
<dbReference type="InterPro" id="IPR009100">
    <property type="entry name" value="AcylCoA_DH/oxidase_NM_dom_sf"/>
</dbReference>
<protein>
    <recommendedName>
        <fullName evidence="10">Acyl-CoA dehydrogenase</fullName>
    </recommendedName>
</protein>
<dbReference type="Pfam" id="PF00441">
    <property type="entry name" value="Acyl-CoA_dh_1"/>
    <property type="match status" value="1"/>
</dbReference>
<feature type="domain" description="Acyl-CoA oxidase/dehydrogenase middle" evidence="7">
    <location>
        <begin position="130"/>
        <end position="226"/>
    </location>
</feature>
<reference evidence="9" key="1">
    <citation type="submission" date="2018-05" db="EMBL/GenBank/DDBJ databases">
        <authorList>
            <person name="Lanie J.A."/>
            <person name="Ng W.-L."/>
            <person name="Kazmierczak K.M."/>
            <person name="Andrzejewski T.M."/>
            <person name="Davidsen T.M."/>
            <person name="Wayne K.J."/>
            <person name="Tettelin H."/>
            <person name="Glass J.I."/>
            <person name="Rusch D."/>
            <person name="Podicherti R."/>
            <person name="Tsui H.-C.T."/>
            <person name="Winkler M.E."/>
        </authorList>
    </citation>
    <scope>NUCLEOTIDE SEQUENCE</scope>
</reference>
<keyword evidence="3" id="KW-0285">Flavoprotein</keyword>
<dbReference type="Pfam" id="PF02771">
    <property type="entry name" value="Acyl-CoA_dh_N"/>
    <property type="match status" value="1"/>
</dbReference>
<evidence type="ECO:0008006" key="10">
    <source>
        <dbReference type="Google" id="ProtNLM"/>
    </source>
</evidence>
<dbReference type="PROSITE" id="PS00072">
    <property type="entry name" value="ACYL_COA_DH_1"/>
    <property type="match status" value="1"/>
</dbReference>
<feature type="domain" description="Acyl-CoA dehydrogenase/oxidase C-terminal" evidence="6">
    <location>
        <begin position="239"/>
        <end position="386"/>
    </location>
</feature>
<dbReference type="InterPro" id="IPR036250">
    <property type="entry name" value="AcylCo_DH-like_C"/>
</dbReference>
<dbReference type="GO" id="GO:0050660">
    <property type="term" value="F:flavin adenine dinucleotide binding"/>
    <property type="evidence" value="ECO:0007669"/>
    <property type="project" value="InterPro"/>
</dbReference>
<dbReference type="FunFam" id="2.40.110.10:FF:000002">
    <property type="entry name" value="Acyl-CoA dehydrogenase fadE12"/>
    <property type="match status" value="1"/>
</dbReference>
<name>A0A381UPF4_9ZZZZ</name>
<dbReference type="InterPro" id="IPR046373">
    <property type="entry name" value="Acyl-CoA_Oxase/DH_mid-dom_sf"/>
</dbReference>
<evidence type="ECO:0000256" key="3">
    <source>
        <dbReference type="ARBA" id="ARBA00022630"/>
    </source>
</evidence>
<dbReference type="PANTHER" id="PTHR43884">
    <property type="entry name" value="ACYL-COA DEHYDROGENASE"/>
    <property type="match status" value="1"/>
</dbReference>
<evidence type="ECO:0000259" key="8">
    <source>
        <dbReference type="Pfam" id="PF02771"/>
    </source>
</evidence>